<sequence length="945" mass="102625">MRTTHSGSGGRTTRTAAHGHGKASKDDRDAAMHFLARLLVSYINARGIGGESGQQDAYDKFWADMKTVYDDFVTHMDKTDSDDTHALMCELAAIKHGEASIKPGDRVLCAFMLEALKFKHESHIFSGGLGEGTQAPATVNTEHLYMRCMIVNVFIQNILGEECWETKGAEYAYEAVKGMLTTSTNMNGNNICDGVDFKATDVAGGNLGKQMREWSKQQKLAPATGHGVGILNSKCKGWKHEGTDKNGKEKEDVEVQEIQEEVKAGIRNVQKTIQENEQEIKNNVVQKIQKILSTEKSNAAGPYADVAATPTQAPTGQKPKAQPPTVPAAPKERPAPGGTGGKVPPEVSVEKKTSEDPTPVQKQPENDQKEGKTPGPSCGPTTRTDKKADKDGNSVTVEIHFSGSSSSSECSGKDSTVSTSTPENPVPPEPSAPAGPGADPALTEPAPTTAIEDSSPTKTSGAVGESTGNTVPDAPDPLLFTEPGAPGENGEPSSTARTQSTPSSPPPDDFSWFGKTPWEQSTPRSATSGTGTGTGTTSSGGNKDEATHTGASCSSNSTDTKCDLKLTIPFDAKGRDIGGHYGTGPTPGPNGELPKNVHDDGPVFPDLTDTVLTATTPILFFVTSVTVALLGYSLWKRTIIDLHLEVLNECEAAAWDRVKDDYWKIVVEEFMGGNHGRCGAPVSSSNQESTAGHSTTAASTTADEPIDSGPYQCPVDEDDPWRCMENIQLHDEQHRPYDPEHATSDCIHWINWIDRNKHTLRACTTQPRFLQLKAEWKQYLRDHMVANEDNGVSSQRALGARGNIPSADMTKLRLWKQWVAKQHAQMSVHSDEQCFQYLLRNIEEENTLHGQRVPGATKETVQAAIISGLNTEDTHLMPQVPHDEHIPSTNVKQREQQDLYPDLYRTKSLTAKIWILLLALVIEHCELECRLQDRELYVDDLLEQL</sequence>
<feature type="region of interest" description="Disordered" evidence="1">
    <location>
        <begin position="676"/>
        <end position="710"/>
    </location>
</feature>
<feature type="domain" description="Schizont-infected cell agglutination extracellular alpha" evidence="2">
    <location>
        <begin position="51"/>
        <end position="214"/>
    </location>
</feature>
<evidence type="ECO:0000256" key="1">
    <source>
        <dbReference type="SAM" id="MobiDB-lite"/>
    </source>
</evidence>
<evidence type="ECO:0000259" key="2">
    <source>
        <dbReference type="Pfam" id="PF12887"/>
    </source>
</evidence>
<gene>
    <name evidence="3" type="ORF">AK88_05248</name>
</gene>
<dbReference type="VEuPathDB" id="PlasmoDB:AK88_05248"/>
<dbReference type="GeneID" id="24270562"/>
<feature type="region of interest" description="Disordered" evidence="1">
    <location>
        <begin position="575"/>
        <end position="596"/>
    </location>
</feature>
<feature type="region of interest" description="Disordered" evidence="1">
    <location>
        <begin position="1"/>
        <end position="25"/>
    </location>
</feature>
<evidence type="ECO:0000313" key="3">
    <source>
        <dbReference type="EMBL" id="KJP85123.1"/>
    </source>
</evidence>
<feature type="compositionally biased region" description="Low complexity" evidence="1">
    <location>
        <begin position="1"/>
        <end position="16"/>
    </location>
</feature>
<keyword evidence="4" id="KW-1185">Reference proteome</keyword>
<name>A0A0D9QDP4_PLAFR</name>
<accession>A0A0D9QDP4</accession>
<feature type="compositionally biased region" description="Low complexity" evidence="1">
    <location>
        <begin position="689"/>
        <end position="702"/>
    </location>
</feature>
<dbReference type="OrthoDB" id="375150at2759"/>
<feature type="compositionally biased region" description="Basic and acidic residues" evidence="1">
    <location>
        <begin position="383"/>
        <end position="392"/>
    </location>
</feature>
<dbReference type="Proteomes" id="UP000054561">
    <property type="component" value="Unassembled WGS sequence"/>
</dbReference>
<dbReference type="AlphaFoldDB" id="A0A0D9QDP4"/>
<organism evidence="3 4">
    <name type="scientific">Plasmodium fragile</name>
    <dbReference type="NCBI Taxonomy" id="5857"/>
    <lineage>
        <taxon>Eukaryota</taxon>
        <taxon>Sar</taxon>
        <taxon>Alveolata</taxon>
        <taxon>Apicomplexa</taxon>
        <taxon>Aconoidasida</taxon>
        <taxon>Haemosporida</taxon>
        <taxon>Plasmodiidae</taxon>
        <taxon>Plasmodium</taxon>
        <taxon>Plasmodium (Plasmodium)</taxon>
    </lineage>
</organism>
<feature type="compositionally biased region" description="Polar residues" evidence="1">
    <location>
        <begin position="549"/>
        <end position="559"/>
    </location>
</feature>
<feature type="compositionally biased region" description="Low complexity" evidence="1">
    <location>
        <begin position="402"/>
        <end position="423"/>
    </location>
</feature>
<dbReference type="EMBL" id="KQ001748">
    <property type="protein sequence ID" value="KJP85123.1"/>
    <property type="molecule type" value="Genomic_DNA"/>
</dbReference>
<reference evidence="3 4" key="1">
    <citation type="submission" date="2014-03" db="EMBL/GenBank/DDBJ databases">
        <title>The Genome Sequence of Plasmodium fragile nilgiri.</title>
        <authorList>
            <consortium name="The Broad Institute Genomics Platform"/>
            <consortium name="The Broad Institute Genome Sequencing Center for Infectious Disease"/>
            <person name="Neafsey D."/>
            <person name="Duraisingh M."/>
            <person name="Young S.K."/>
            <person name="Zeng Q."/>
            <person name="Gargeya S."/>
            <person name="Abouelleil A."/>
            <person name="Alvarado L."/>
            <person name="Chapman S.B."/>
            <person name="Gainer-Dewar J."/>
            <person name="Goldberg J."/>
            <person name="Griggs A."/>
            <person name="Gujja S."/>
            <person name="Hansen M."/>
            <person name="Howarth C."/>
            <person name="Imamovic A."/>
            <person name="Larimer J."/>
            <person name="Pearson M."/>
            <person name="Poon T.W."/>
            <person name="Priest M."/>
            <person name="Roberts A."/>
            <person name="Saif S."/>
            <person name="Shea T."/>
            <person name="Sykes S."/>
            <person name="Wortman J."/>
            <person name="Nusbaum C."/>
            <person name="Birren B."/>
        </authorList>
    </citation>
    <scope>NUCLEOTIDE SEQUENCE [LARGE SCALE GENOMIC DNA]</scope>
    <source>
        <strain evidence="4">nilgiri</strain>
    </source>
</reference>
<protein>
    <recommendedName>
        <fullName evidence="2">Schizont-infected cell agglutination extracellular alpha domain-containing protein</fullName>
    </recommendedName>
</protein>
<feature type="compositionally biased region" description="Low complexity" evidence="1">
    <location>
        <begin position="492"/>
        <end position="502"/>
    </location>
</feature>
<dbReference type="Pfam" id="PF12887">
    <property type="entry name" value="SICA_alpha"/>
    <property type="match status" value="1"/>
</dbReference>
<feature type="compositionally biased region" description="Pro residues" evidence="1">
    <location>
        <begin position="424"/>
        <end position="433"/>
    </location>
</feature>
<feature type="compositionally biased region" description="Polar residues" evidence="1">
    <location>
        <begin position="451"/>
        <end position="470"/>
    </location>
</feature>
<dbReference type="RefSeq" id="XP_012338273.1">
    <property type="nucleotide sequence ID" value="XM_012482850.1"/>
</dbReference>
<feature type="region of interest" description="Disordered" evidence="1">
    <location>
        <begin position="306"/>
        <end position="559"/>
    </location>
</feature>
<dbReference type="InterPro" id="IPR024290">
    <property type="entry name" value="SICA_extracell_a"/>
</dbReference>
<proteinExistence type="predicted"/>
<feature type="compositionally biased region" description="Low complexity" evidence="1">
    <location>
        <begin position="434"/>
        <end position="443"/>
    </location>
</feature>
<evidence type="ECO:0000313" key="4">
    <source>
        <dbReference type="Proteomes" id="UP000054561"/>
    </source>
</evidence>